<dbReference type="GO" id="GO:0008270">
    <property type="term" value="F:zinc ion binding"/>
    <property type="evidence" value="ECO:0007669"/>
    <property type="project" value="UniProtKB-KW"/>
</dbReference>
<dbReference type="Proteomes" id="UP000233551">
    <property type="component" value="Unassembled WGS sequence"/>
</dbReference>
<sequence length="211" mass="22161">MRPPPSVIVPAAAHTAVRVPLPEPPVGLDACDPRPCRWVPPVSRLSGSGDFEANAIVVLIVLLCALVCALALHAAIRCFLRGGSSQPQPQLPTNSTAPDQKPAVVLVPPVAYTEELGLAGADCAICLTEFEEGEAVRVLKRCRHGFHAECIERWLCSHASCPNCRSSCCAPAESSSCSSPAKTPSSDQPRERGEDCSRDGGEEPGSSSGQL</sequence>
<evidence type="ECO:0000256" key="5">
    <source>
        <dbReference type="ARBA" id="ARBA00022692"/>
    </source>
</evidence>
<name>A0A218WI57_PUNGR</name>
<evidence type="ECO:0000256" key="9">
    <source>
        <dbReference type="ARBA" id="ARBA00022989"/>
    </source>
</evidence>
<reference evidence="17 19" key="3">
    <citation type="submission" date="2017-11" db="EMBL/GenBank/DDBJ databases">
        <title>De-novo sequencing of pomegranate (Punica granatum L.) genome.</title>
        <authorList>
            <person name="Akparov Z."/>
            <person name="Amiraslanov A."/>
            <person name="Hajiyeva S."/>
            <person name="Abbasov M."/>
            <person name="Kaur K."/>
            <person name="Hamwieh A."/>
            <person name="Solovyev V."/>
            <person name="Salamov A."/>
            <person name="Braich B."/>
            <person name="Kosarev P."/>
            <person name="Mahmoud A."/>
            <person name="Hajiyev E."/>
            <person name="Babayeva S."/>
            <person name="Izzatullayeva V."/>
            <person name="Mammadov A."/>
            <person name="Mammadov A."/>
            <person name="Sharifova S."/>
            <person name="Ojaghi J."/>
            <person name="Eynullazada K."/>
            <person name="Bayramov B."/>
            <person name="Abdulazimova A."/>
            <person name="Shahmuradov I."/>
        </authorList>
    </citation>
    <scope>NUCLEOTIDE SEQUENCE [LARGE SCALE GENOMIC DNA]</scope>
    <source>
        <strain evidence="17">AG2017</strain>
        <strain evidence="19">cv. AG2017</strain>
        <tissue evidence="17">Leaf</tissue>
    </source>
</reference>
<comment type="caution">
    <text evidence="16">The sequence shown here is derived from an EMBL/GenBank/DDBJ whole genome shotgun (WGS) entry which is preliminary data.</text>
</comment>
<comment type="catalytic activity">
    <reaction evidence="1">
        <text>S-ubiquitinyl-[E2 ubiquitin-conjugating enzyme]-L-cysteine + [acceptor protein]-L-lysine = [E2 ubiquitin-conjugating enzyme]-L-cysteine + N(6)-ubiquitinyl-[acceptor protein]-L-lysine.</text>
        <dbReference type="EC" id="2.3.2.27"/>
    </reaction>
</comment>
<feature type="domain" description="RING-type" evidence="15">
    <location>
        <begin position="123"/>
        <end position="165"/>
    </location>
</feature>
<gene>
    <name evidence="16" type="ORF">CDL15_Pgr018138</name>
    <name evidence="17" type="ORF">CRG98_010120</name>
</gene>
<evidence type="ECO:0000313" key="16">
    <source>
        <dbReference type="EMBL" id="OWM72253.1"/>
    </source>
</evidence>
<evidence type="ECO:0000256" key="2">
    <source>
        <dbReference type="ARBA" id="ARBA00004167"/>
    </source>
</evidence>
<keyword evidence="6" id="KW-0479">Metal-binding</keyword>
<keyword evidence="12" id="KW-0863">Zinc-finger</keyword>
<proteinExistence type="inferred from homology"/>
<evidence type="ECO:0000259" key="15">
    <source>
        <dbReference type="PROSITE" id="PS50089"/>
    </source>
</evidence>
<reference evidence="16" key="2">
    <citation type="submission" date="2017-06" db="EMBL/GenBank/DDBJ databases">
        <title>The pomegranate genome and the genomics of punicalagin biosynthesis.</title>
        <authorList>
            <person name="Xu C."/>
        </authorList>
    </citation>
    <scope>NUCLEOTIDE SEQUENCE [LARGE SCALE GENOMIC DNA]</scope>
    <source>
        <tissue evidence="16">Fresh leaf</tissue>
    </source>
</reference>
<keyword evidence="9 14" id="KW-1133">Transmembrane helix</keyword>
<keyword evidence="10 14" id="KW-0472">Membrane</keyword>
<evidence type="ECO:0000256" key="10">
    <source>
        <dbReference type="ARBA" id="ARBA00023136"/>
    </source>
</evidence>
<dbReference type="Pfam" id="PF13639">
    <property type="entry name" value="zf-RING_2"/>
    <property type="match status" value="1"/>
</dbReference>
<dbReference type="InterPro" id="IPR044602">
    <property type="entry name" value="ATL10/ATL72-79-like"/>
</dbReference>
<keyword evidence="5 14" id="KW-0812">Transmembrane</keyword>
<dbReference type="SMART" id="SM00184">
    <property type="entry name" value="RING"/>
    <property type="match status" value="1"/>
</dbReference>
<evidence type="ECO:0000313" key="19">
    <source>
        <dbReference type="Proteomes" id="UP000233551"/>
    </source>
</evidence>
<evidence type="ECO:0000256" key="6">
    <source>
        <dbReference type="ARBA" id="ARBA00022723"/>
    </source>
</evidence>
<dbReference type="InterPro" id="IPR013083">
    <property type="entry name" value="Znf_RING/FYVE/PHD"/>
</dbReference>
<comment type="similarity">
    <text evidence="11">Belongs to the RING-type zinc finger family. ATL subfamily.</text>
</comment>
<dbReference type="EMBL" id="MTKT01004293">
    <property type="protein sequence ID" value="OWM72253.1"/>
    <property type="molecule type" value="Genomic_DNA"/>
</dbReference>
<evidence type="ECO:0000313" key="17">
    <source>
        <dbReference type="EMBL" id="PKI69487.1"/>
    </source>
</evidence>
<dbReference type="PANTHER" id="PTHR46905">
    <property type="entry name" value="RING-H2 FINGER PROTEIN ATL78"/>
    <property type="match status" value="1"/>
</dbReference>
<dbReference type="GO" id="GO:0061630">
    <property type="term" value="F:ubiquitin protein ligase activity"/>
    <property type="evidence" value="ECO:0007669"/>
    <property type="project" value="UniProtKB-EC"/>
</dbReference>
<dbReference type="AlphaFoldDB" id="A0A218WI57"/>
<keyword evidence="19" id="KW-1185">Reference proteome</keyword>
<evidence type="ECO:0000256" key="12">
    <source>
        <dbReference type="PROSITE-ProRule" id="PRU00175"/>
    </source>
</evidence>
<dbReference type="EMBL" id="PGOL01000505">
    <property type="protein sequence ID" value="PKI69487.1"/>
    <property type="molecule type" value="Genomic_DNA"/>
</dbReference>
<dbReference type="GeneID" id="116211011"/>
<dbReference type="GO" id="GO:0016567">
    <property type="term" value="P:protein ubiquitination"/>
    <property type="evidence" value="ECO:0007669"/>
    <property type="project" value="UniProtKB-UniPathway"/>
</dbReference>
<feature type="compositionally biased region" description="Basic and acidic residues" evidence="13">
    <location>
        <begin position="188"/>
        <end position="201"/>
    </location>
</feature>
<protein>
    <recommendedName>
        <fullName evidence="3">RING-type E3 ubiquitin transferase</fullName>
        <ecNumber evidence="3">2.3.2.27</ecNumber>
    </recommendedName>
</protein>
<dbReference type="InterPro" id="IPR001841">
    <property type="entry name" value="Znf_RING"/>
</dbReference>
<keyword evidence="8" id="KW-0862">Zinc</keyword>
<dbReference type="GO" id="GO:0016020">
    <property type="term" value="C:membrane"/>
    <property type="evidence" value="ECO:0007669"/>
    <property type="project" value="UniProtKB-SubCell"/>
</dbReference>
<dbReference type="EC" id="2.3.2.27" evidence="3"/>
<evidence type="ECO:0000313" key="18">
    <source>
        <dbReference type="Proteomes" id="UP000197138"/>
    </source>
</evidence>
<evidence type="ECO:0000256" key="3">
    <source>
        <dbReference type="ARBA" id="ARBA00012483"/>
    </source>
</evidence>
<dbReference type="PROSITE" id="PS50089">
    <property type="entry name" value="ZF_RING_2"/>
    <property type="match status" value="1"/>
</dbReference>
<keyword evidence="4" id="KW-0808">Transferase</keyword>
<dbReference type="Proteomes" id="UP000197138">
    <property type="component" value="Unassembled WGS sequence"/>
</dbReference>
<dbReference type="Gene3D" id="3.30.40.10">
    <property type="entry name" value="Zinc/RING finger domain, C3HC4 (zinc finger)"/>
    <property type="match status" value="1"/>
</dbReference>
<feature type="transmembrane region" description="Helical" evidence="14">
    <location>
        <begin position="55"/>
        <end position="76"/>
    </location>
</feature>
<dbReference type="STRING" id="22663.A0A218WI57"/>
<reference evidence="18" key="1">
    <citation type="journal article" date="2017" name="Plant J.">
        <title>The pomegranate (Punica granatum L.) genome and the genomics of punicalagin biosynthesis.</title>
        <authorList>
            <person name="Qin G."/>
            <person name="Xu C."/>
            <person name="Ming R."/>
            <person name="Tang H."/>
            <person name="Guyot R."/>
            <person name="Kramer E.M."/>
            <person name="Hu Y."/>
            <person name="Yi X."/>
            <person name="Qi Y."/>
            <person name="Xu X."/>
            <person name="Gao Z."/>
            <person name="Pan H."/>
            <person name="Jian J."/>
            <person name="Tian Y."/>
            <person name="Yue Z."/>
            <person name="Xu Y."/>
        </authorList>
    </citation>
    <scope>NUCLEOTIDE SEQUENCE [LARGE SCALE GENOMIC DNA]</scope>
    <source>
        <strain evidence="18">cv. Dabenzi</strain>
    </source>
</reference>
<dbReference type="PANTHER" id="PTHR46905:SF1">
    <property type="entry name" value="RING-TYPE E3 UBIQUITIN TRANSFERASE"/>
    <property type="match status" value="1"/>
</dbReference>
<evidence type="ECO:0000256" key="7">
    <source>
        <dbReference type="ARBA" id="ARBA00022786"/>
    </source>
</evidence>
<keyword evidence="7" id="KW-0833">Ubl conjugation pathway</keyword>
<feature type="compositionally biased region" description="Low complexity" evidence="13">
    <location>
        <begin position="171"/>
        <end position="186"/>
    </location>
</feature>
<dbReference type="UniPathway" id="UPA00143"/>
<feature type="region of interest" description="Disordered" evidence="13">
    <location>
        <begin position="171"/>
        <end position="211"/>
    </location>
</feature>
<evidence type="ECO:0000256" key="13">
    <source>
        <dbReference type="SAM" id="MobiDB-lite"/>
    </source>
</evidence>
<accession>A0A218WI57</accession>
<evidence type="ECO:0000256" key="14">
    <source>
        <dbReference type="SAM" id="Phobius"/>
    </source>
</evidence>
<comment type="subcellular location">
    <subcellularLocation>
        <location evidence="2">Membrane</location>
        <topology evidence="2">Single-pass membrane protein</topology>
    </subcellularLocation>
</comment>
<dbReference type="SUPFAM" id="SSF57850">
    <property type="entry name" value="RING/U-box"/>
    <property type="match status" value="1"/>
</dbReference>
<dbReference type="OrthoDB" id="8062037at2759"/>
<organism evidence="16 18">
    <name type="scientific">Punica granatum</name>
    <name type="common">Pomegranate</name>
    <dbReference type="NCBI Taxonomy" id="22663"/>
    <lineage>
        <taxon>Eukaryota</taxon>
        <taxon>Viridiplantae</taxon>
        <taxon>Streptophyta</taxon>
        <taxon>Embryophyta</taxon>
        <taxon>Tracheophyta</taxon>
        <taxon>Spermatophyta</taxon>
        <taxon>Magnoliopsida</taxon>
        <taxon>eudicotyledons</taxon>
        <taxon>Gunneridae</taxon>
        <taxon>Pentapetalae</taxon>
        <taxon>rosids</taxon>
        <taxon>malvids</taxon>
        <taxon>Myrtales</taxon>
        <taxon>Lythraceae</taxon>
        <taxon>Punica</taxon>
    </lineage>
</organism>
<evidence type="ECO:0000256" key="11">
    <source>
        <dbReference type="ARBA" id="ARBA00024209"/>
    </source>
</evidence>
<evidence type="ECO:0000256" key="4">
    <source>
        <dbReference type="ARBA" id="ARBA00022679"/>
    </source>
</evidence>
<evidence type="ECO:0000256" key="1">
    <source>
        <dbReference type="ARBA" id="ARBA00000900"/>
    </source>
</evidence>
<evidence type="ECO:0000256" key="8">
    <source>
        <dbReference type="ARBA" id="ARBA00022833"/>
    </source>
</evidence>